<dbReference type="Gene3D" id="3.90.1200.10">
    <property type="match status" value="1"/>
</dbReference>
<dbReference type="AlphaFoldDB" id="U5N5F4"/>
<dbReference type="EMBL" id="CP004885">
    <property type="protein sequence ID" value="AGX86746.1"/>
    <property type="molecule type" value="Genomic_DNA"/>
</dbReference>
<evidence type="ECO:0000256" key="2">
    <source>
        <dbReference type="ARBA" id="ARBA00022840"/>
    </source>
</evidence>
<feature type="domain" description="Aminoglycoside phosphotransferase" evidence="3">
    <location>
        <begin position="45"/>
        <end position="267"/>
    </location>
</feature>
<dbReference type="InterPro" id="IPR011009">
    <property type="entry name" value="Kinase-like_dom_sf"/>
</dbReference>
<dbReference type="Proteomes" id="UP000017184">
    <property type="component" value="Chromosome"/>
</dbReference>
<evidence type="ECO:0000313" key="4">
    <source>
        <dbReference type="EMBL" id="AGX86746.1"/>
    </source>
</evidence>
<dbReference type="PANTHER" id="PTHR33540">
    <property type="entry name" value="TRNA THREONYLCARBAMOYLADENOSINE BIOSYNTHESIS PROTEIN TSAE"/>
    <property type="match status" value="1"/>
</dbReference>
<dbReference type="RefSeq" id="WP_022771567.1">
    <property type="nucleotide sequence ID" value="NC_022576.1"/>
</dbReference>
<name>U5N5F4_9BURK</name>
<dbReference type="InterPro" id="IPR002575">
    <property type="entry name" value="Aminoglycoside_PTrfase"/>
</dbReference>
<dbReference type="Pfam" id="PF01636">
    <property type="entry name" value="APH"/>
    <property type="match status" value="1"/>
</dbReference>
<sequence length="375" mass="43320">MSTAHGEGAPHCIDWPSAQRQSAFLAWLQSLPAALGLEPASLRMASADASFRRYFRIDAAQTSYIVMDAPPDREDCAPFVQVEQLMREAGLRVPQVLDWDRTHGFLLLSDLGTTTMMQALDTQQPDRNVWMYDRAIDALIAWQCASRSGVLPPYDRAYLHRELSLFPDWYLARHRQIVLDDAQRNALHAMFDAIVTENLSWPSVYVHRDFMPRNLMLPGDTDERLGVLDFQDAMHGPIVYDIASLVRDAFLSWDDAFCVDIVRRYWLTARQHGLPVGDDVDAFDRGVRWMGLQRHLKVAGIFARLTLRDGKPRYLADTPRFIAYIRDTCRRYRELDTLLRCIDEWEQRAVNEARHRDEWRACPPLGQRHRPAPSR</sequence>
<gene>
    <name evidence="4" type="ORF">Cenrod_0638</name>
</gene>
<dbReference type="OrthoDB" id="9809275at2"/>
<accession>U5N5F4</accession>
<proteinExistence type="predicted"/>
<dbReference type="KEGG" id="cbx:Cenrod_0638"/>
<reference evidence="4 5" key="1">
    <citation type="journal article" date="2013" name="Genome Biol.">
        <title>Genomic analysis reveals key aspects of prokaryotic symbiosis in the phototrophic consortium "Chlorochromatium aggregatum".</title>
        <authorList>
            <person name="Liu Z."/>
            <person name="Muller J."/>
            <person name="Li T."/>
            <person name="Alvey R.M."/>
            <person name="Vogl K."/>
            <person name="Frigaard N.U."/>
            <person name="Rockwell N.C."/>
            <person name="Boyd E.S."/>
            <person name="Tomsho L.P."/>
            <person name="Schuster S.C."/>
            <person name="Henke P."/>
            <person name="Rohde M."/>
            <person name="Overmann J."/>
            <person name="Bryant D.A."/>
        </authorList>
    </citation>
    <scope>NUCLEOTIDE SEQUENCE [LARGE SCALE GENOMIC DNA]</scope>
    <source>
        <strain evidence="4">CR</strain>
    </source>
</reference>
<dbReference type="SUPFAM" id="SSF56112">
    <property type="entry name" value="Protein kinase-like (PK-like)"/>
    <property type="match status" value="1"/>
</dbReference>
<dbReference type="GO" id="GO:0016301">
    <property type="term" value="F:kinase activity"/>
    <property type="evidence" value="ECO:0007669"/>
    <property type="project" value="UniProtKB-KW"/>
</dbReference>
<dbReference type="GO" id="GO:0005524">
    <property type="term" value="F:ATP binding"/>
    <property type="evidence" value="ECO:0007669"/>
    <property type="project" value="UniProtKB-KW"/>
</dbReference>
<dbReference type="PANTHER" id="PTHR33540:SF1">
    <property type="entry name" value="N-ACETYLMURAMATE_N-ACETYLGLUCOSAMINE KINASE"/>
    <property type="match status" value="1"/>
</dbReference>
<evidence type="ECO:0000313" key="5">
    <source>
        <dbReference type="Proteomes" id="UP000017184"/>
    </source>
</evidence>
<protein>
    <submittedName>
        <fullName evidence="4">Kinase-like protein</fullName>
    </submittedName>
</protein>
<dbReference type="Gene3D" id="3.30.200.20">
    <property type="entry name" value="Phosphorylase Kinase, domain 1"/>
    <property type="match status" value="1"/>
</dbReference>
<evidence type="ECO:0000256" key="1">
    <source>
        <dbReference type="ARBA" id="ARBA00022741"/>
    </source>
</evidence>
<keyword evidence="5" id="KW-1185">Reference proteome</keyword>
<keyword evidence="4" id="KW-0808">Transferase</keyword>
<keyword evidence="2" id="KW-0067">ATP-binding</keyword>
<evidence type="ECO:0000259" key="3">
    <source>
        <dbReference type="Pfam" id="PF01636"/>
    </source>
</evidence>
<dbReference type="HOGENOM" id="CLU_021467_1_0_4"/>
<dbReference type="STRING" id="946483.Cenrod_0638"/>
<keyword evidence="4" id="KW-0418">Kinase</keyword>
<dbReference type="eggNOG" id="COG3178">
    <property type="taxonomic scope" value="Bacteria"/>
</dbReference>
<organism evidence="4 5">
    <name type="scientific">Candidatus Symbiobacter mobilis CR</name>
    <dbReference type="NCBI Taxonomy" id="946483"/>
    <lineage>
        <taxon>Bacteria</taxon>
        <taxon>Pseudomonadati</taxon>
        <taxon>Pseudomonadota</taxon>
        <taxon>Betaproteobacteria</taxon>
        <taxon>Burkholderiales</taxon>
        <taxon>Comamonadaceae</taxon>
    </lineage>
</organism>
<keyword evidence="1" id="KW-0547">Nucleotide-binding</keyword>